<feature type="compositionally biased region" description="Basic residues" evidence="1">
    <location>
        <begin position="1"/>
        <end position="13"/>
    </location>
</feature>
<keyword evidence="2" id="KW-0812">Transmembrane</keyword>
<dbReference type="RefSeq" id="WP_379480352.1">
    <property type="nucleotide sequence ID" value="NZ_JBHLTL010000001.1"/>
</dbReference>
<evidence type="ECO:0000313" key="5">
    <source>
        <dbReference type="Proteomes" id="UP001589943"/>
    </source>
</evidence>
<sequence length="115" mass="12083">MARHHPTRRHGATRRSPPPQRGGGGWLVGAALFGTVGGIGTLALSEDGRAAITARVKPVAVTMGLMWARTPRAGDHWRGCDPVRAAGSAPLYRGEPGYREDMDGDGDGVACEPIQ</sequence>
<dbReference type="SMART" id="SM00894">
    <property type="entry name" value="Excalibur"/>
    <property type="match status" value="1"/>
</dbReference>
<protein>
    <submittedName>
        <fullName evidence="4">Excalibur calcium-binding domain-containing protein</fullName>
    </submittedName>
</protein>
<proteinExistence type="predicted"/>
<dbReference type="Proteomes" id="UP001589943">
    <property type="component" value="Unassembled WGS sequence"/>
</dbReference>
<feature type="region of interest" description="Disordered" evidence="1">
    <location>
        <begin position="91"/>
        <end position="115"/>
    </location>
</feature>
<keyword evidence="2" id="KW-1133">Transmembrane helix</keyword>
<organism evidence="4 5">
    <name type="scientific">Novosphingobium aquiterrae</name>
    <dbReference type="NCBI Taxonomy" id="624388"/>
    <lineage>
        <taxon>Bacteria</taxon>
        <taxon>Pseudomonadati</taxon>
        <taxon>Pseudomonadota</taxon>
        <taxon>Alphaproteobacteria</taxon>
        <taxon>Sphingomonadales</taxon>
        <taxon>Sphingomonadaceae</taxon>
        <taxon>Novosphingobium</taxon>
    </lineage>
</organism>
<feature type="domain" description="Excalibur calcium-binding" evidence="3">
    <location>
        <begin position="76"/>
        <end position="112"/>
    </location>
</feature>
<dbReference type="EMBL" id="JBHLTL010000001">
    <property type="protein sequence ID" value="MFC0588864.1"/>
    <property type="molecule type" value="Genomic_DNA"/>
</dbReference>
<gene>
    <name evidence="4" type="ORF">ACFFF7_05505</name>
</gene>
<evidence type="ECO:0000313" key="4">
    <source>
        <dbReference type="EMBL" id="MFC0588864.1"/>
    </source>
</evidence>
<feature type="region of interest" description="Disordered" evidence="1">
    <location>
        <begin position="1"/>
        <end position="26"/>
    </location>
</feature>
<evidence type="ECO:0000256" key="2">
    <source>
        <dbReference type="SAM" id="Phobius"/>
    </source>
</evidence>
<evidence type="ECO:0000259" key="3">
    <source>
        <dbReference type="SMART" id="SM00894"/>
    </source>
</evidence>
<evidence type="ECO:0000256" key="1">
    <source>
        <dbReference type="SAM" id="MobiDB-lite"/>
    </source>
</evidence>
<dbReference type="Pfam" id="PF05901">
    <property type="entry name" value="Excalibur"/>
    <property type="match status" value="1"/>
</dbReference>
<accession>A0ABV6PH30</accession>
<reference evidence="4 5" key="1">
    <citation type="submission" date="2024-09" db="EMBL/GenBank/DDBJ databases">
        <authorList>
            <person name="Sun Q."/>
            <person name="Mori K."/>
        </authorList>
    </citation>
    <scope>NUCLEOTIDE SEQUENCE [LARGE SCALE GENOMIC DNA]</scope>
    <source>
        <strain evidence="4 5">NCAIM B.02537</strain>
    </source>
</reference>
<name>A0ABV6PH30_9SPHN</name>
<comment type="caution">
    <text evidence="4">The sequence shown here is derived from an EMBL/GenBank/DDBJ whole genome shotgun (WGS) entry which is preliminary data.</text>
</comment>
<keyword evidence="5" id="KW-1185">Reference proteome</keyword>
<feature type="transmembrane region" description="Helical" evidence="2">
    <location>
        <begin position="24"/>
        <end position="44"/>
    </location>
</feature>
<dbReference type="InterPro" id="IPR008613">
    <property type="entry name" value="Excalibur_Ca-bd_domain"/>
</dbReference>
<keyword evidence="2" id="KW-0472">Membrane</keyword>